<dbReference type="AlphaFoldDB" id="A0A9W7DMF5"/>
<dbReference type="GO" id="GO:0005524">
    <property type="term" value="F:ATP binding"/>
    <property type="evidence" value="ECO:0007669"/>
    <property type="project" value="UniProtKB-KW"/>
</dbReference>
<dbReference type="InterPro" id="IPR027417">
    <property type="entry name" value="P-loop_NTPase"/>
</dbReference>
<evidence type="ECO:0000256" key="3">
    <source>
        <dbReference type="ARBA" id="ARBA00022679"/>
    </source>
</evidence>
<dbReference type="Gene3D" id="3.40.50.300">
    <property type="entry name" value="P-loop containing nucleotide triphosphate hydrolases"/>
    <property type="match status" value="1"/>
</dbReference>
<dbReference type="PANTHER" id="PTHR23117:SF13">
    <property type="entry name" value="GUANYLATE KINASE"/>
    <property type="match status" value="1"/>
</dbReference>
<sequence length="254" mass="28139">MDQCARSLEKCRANIFGWSWDSRLTMGLCVLGIALPLTWKSLQKRIKQYVARLLKHGLRGLLVESSPLPLVICGPSGVGKGTLLEHLMKVMPQFTFSVSHTTRAPRPGEEHGVHYNFSTVEKVKEMIAGGEFLEWAEVHGNYYGTSLEGLRGKGVTVLDIDVQGVKNVKSAVAEGRLAGANYVFIRPVDVKVLEERLRGRGTETEDKIQLRVANAKGELEYGEEAGNFDVIITNNDLDKAKSEIVEVAKSLYRI</sequence>
<dbReference type="PROSITE" id="PS50052">
    <property type="entry name" value="GUANYLATE_KINASE_2"/>
    <property type="match status" value="1"/>
</dbReference>
<name>A0A9W7DMF5_9STRA</name>
<gene>
    <name evidence="8" type="ORF">TL16_g00095</name>
</gene>
<comment type="similarity">
    <text evidence="1">Belongs to the guanylate kinase family.</text>
</comment>
<dbReference type="EC" id="2.7.4.8" evidence="2"/>
<proteinExistence type="inferred from homology"/>
<evidence type="ECO:0000256" key="4">
    <source>
        <dbReference type="ARBA" id="ARBA00022741"/>
    </source>
</evidence>
<feature type="domain" description="Guanylate kinase-like" evidence="7">
    <location>
        <begin position="67"/>
        <end position="249"/>
    </location>
</feature>
<evidence type="ECO:0000313" key="8">
    <source>
        <dbReference type="EMBL" id="GMH47570.1"/>
    </source>
</evidence>
<dbReference type="NCBIfam" id="TIGR03263">
    <property type="entry name" value="guanyl_kin"/>
    <property type="match status" value="1"/>
</dbReference>
<evidence type="ECO:0000256" key="6">
    <source>
        <dbReference type="ARBA" id="ARBA00022840"/>
    </source>
</evidence>
<keyword evidence="3" id="KW-0808">Transferase</keyword>
<dbReference type="CDD" id="cd00071">
    <property type="entry name" value="GMPK"/>
    <property type="match status" value="1"/>
</dbReference>
<keyword evidence="4" id="KW-0547">Nucleotide-binding</keyword>
<accession>A0A9W7DMF5</accession>
<dbReference type="EMBL" id="BLQM01000002">
    <property type="protein sequence ID" value="GMH47570.1"/>
    <property type="molecule type" value="Genomic_DNA"/>
</dbReference>
<comment type="caution">
    <text evidence="8">The sequence shown here is derived from an EMBL/GenBank/DDBJ whole genome shotgun (WGS) entry which is preliminary data.</text>
</comment>
<keyword evidence="5" id="KW-0418">Kinase</keyword>
<dbReference type="Gene3D" id="3.30.63.10">
    <property type="entry name" value="Guanylate Kinase phosphate binding domain"/>
    <property type="match status" value="1"/>
</dbReference>
<organism evidence="8 9">
    <name type="scientific">Triparma laevis f. inornata</name>
    <dbReference type="NCBI Taxonomy" id="1714386"/>
    <lineage>
        <taxon>Eukaryota</taxon>
        <taxon>Sar</taxon>
        <taxon>Stramenopiles</taxon>
        <taxon>Ochrophyta</taxon>
        <taxon>Bolidophyceae</taxon>
        <taxon>Parmales</taxon>
        <taxon>Triparmaceae</taxon>
        <taxon>Triparma</taxon>
    </lineage>
</organism>
<evidence type="ECO:0000256" key="2">
    <source>
        <dbReference type="ARBA" id="ARBA00012961"/>
    </source>
</evidence>
<dbReference type="Proteomes" id="UP001162640">
    <property type="component" value="Unassembled WGS sequence"/>
</dbReference>
<dbReference type="InterPro" id="IPR008145">
    <property type="entry name" value="GK/Ca_channel_bsu"/>
</dbReference>
<dbReference type="InterPro" id="IPR008144">
    <property type="entry name" value="Guanylate_kin-like_dom"/>
</dbReference>
<evidence type="ECO:0000256" key="1">
    <source>
        <dbReference type="ARBA" id="ARBA00005790"/>
    </source>
</evidence>
<dbReference type="SUPFAM" id="SSF52540">
    <property type="entry name" value="P-loop containing nucleoside triphosphate hydrolases"/>
    <property type="match status" value="1"/>
</dbReference>
<dbReference type="SMART" id="SM00072">
    <property type="entry name" value="GuKc"/>
    <property type="match status" value="1"/>
</dbReference>
<evidence type="ECO:0000313" key="9">
    <source>
        <dbReference type="Proteomes" id="UP001162640"/>
    </source>
</evidence>
<dbReference type="Pfam" id="PF00625">
    <property type="entry name" value="Guanylate_kin"/>
    <property type="match status" value="1"/>
</dbReference>
<keyword evidence="6" id="KW-0067">ATP-binding</keyword>
<dbReference type="FunFam" id="3.30.63.10:FF:000002">
    <property type="entry name" value="Guanylate kinase 1"/>
    <property type="match status" value="1"/>
</dbReference>
<dbReference type="GO" id="GO:0005829">
    <property type="term" value="C:cytosol"/>
    <property type="evidence" value="ECO:0007669"/>
    <property type="project" value="TreeGrafter"/>
</dbReference>
<dbReference type="PANTHER" id="PTHR23117">
    <property type="entry name" value="GUANYLATE KINASE-RELATED"/>
    <property type="match status" value="1"/>
</dbReference>
<protein>
    <recommendedName>
        <fullName evidence="2">guanylate kinase</fullName>
        <ecNumber evidence="2">2.7.4.8</ecNumber>
    </recommendedName>
</protein>
<evidence type="ECO:0000256" key="5">
    <source>
        <dbReference type="ARBA" id="ARBA00022777"/>
    </source>
</evidence>
<dbReference type="InterPro" id="IPR017665">
    <property type="entry name" value="Guanylate_kinase"/>
</dbReference>
<evidence type="ECO:0000259" key="7">
    <source>
        <dbReference type="PROSITE" id="PS50052"/>
    </source>
</evidence>
<dbReference type="GO" id="GO:0004385">
    <property type="term" value="F:GMP kinase activity"/>
    <property type="evidence" value="ECO:0007669"/>
    <property type="project" value="UniProtKB-EC"/>
</dbReference>
<reference evidence="9" key="1">
    <citation type="journal article" date="2023" name="Commun. Biol.">
        <title>Genome analysis of Parmales, the sister group of diatoms, reveals the evolutionary specialization of diatoms from phago-mixotrophs to photoautotrophs.</title>
        <authorList>
            <person name="Ban H."/>
            <person name="Sato S."/>
            <person name="Yoshikawa S."/>
            <person name="Yamada K."/>
            <person name="Nakamura Y."/>
            <person name="Ichinomiya M."/>
            <person name="Sato N."/>
            <person name="Blanc-Mathieu R."/>
            <person name="Endo H."/>
            <person name="Kuwata A."/>
            <person name="Ogata H."/>
        </authorList>
    </citation>
    <scope>NUCLEOTIDE SEQUENCE [LARGE SCALE GENOMIC DNA]</scope>
</reference>